<evidence type="ECO:0000313" key="3">
    <source>
        <dbReference type="EMBL" id="OFV66060.1"/>
    </source>
</evidence>
<reference evidence="3 4" key="1">
    <citation type="submission" date="2016-05" db="EMBL/GenBank/DDBJ databases">
        <title>Microbial consortia oxidize butane by reversing methanogenesis.</title>
        <authorList>
            <person name="Laso-Perez R."/>
            <person name="Richter M."/>
            <person name="Wegener G."/>
            <person name="Musat F."/>
        </authorList>
    </citation>
    <scope>NUCLEOTIDE SEQUENCE [LARGE SCALE GENOMIC DNA]</scope>
    <source>
        <strain evidence="3">BOX1</strain>
    </source>
</reference>
<evidence type="ECO:0000313" key="2">
    <source>
        <dbReference type="EMBL" id="HEC57622.1"/>
    </source>
</evidence>
<dbReference type="PANTHER" id="PTHR30615">
    <property type="entry name" value="UNCHARACTERIZED PROTEIN YJBQ-RELATED"/>
    <property type="match status" value="1"/>
</dbReference>
<dbReference type="Pfam" id="PF01894">
    <property type="entry name" value="YjbQ"/>
    <property type="match status" value="1"/>
</dbReference>
<dbReference type="PROSITE" id="PS01314">
    <property type="entry name" value="UPF0047"/>
    <property type="match status" value="1"/>
</dbReference>
<dbReference type="STRING" id="1839936.SBU_000997"/>
<dbReference type="Proteomes" id="UP000885936">
    <property type="component" value="Unassembled WGS sequence"/>
</dbReference>
<proteinExistence type="inferred from homology"/>
<dbReference type="InterPro" id="IPR001602">
    <property type="entry name" value="UPF0047_YjbQ-like"/>
</dbReference>
<dbReference type="NCBIfam" id="TIGR00149">
    <property type="entry name" value="TIGR00149_YjbQ"/>
    <property type="match status" value="1"/>
</dbReference>
<dbReference type="Proteomes" id="UP000185779">
    <property type="component" value="Unassembled WGS sequence"/>
</dbReference>
<dbReference type="PANTHER" id="PTHR30615:SF8">
    <property type="entry name" value="UPF0047 PROTEIN C4A8.02C"/>
    <property type="match status" value="1"/>
</dbReference>
<dbReference type="PATRIC" id="fig|1839936.3.peg.1006"/>
<name>A0A1F2P4A9_9EURY</name>
<dbReference type="InterPro" id="IPR035917">
    <property type="entry name" value="YjbQ-like_sf"/>
</dbReference>
<dbReference type="EMBL" id="DRIE01000115">
    <property type="protein sequence ID" value="HEC57622.1"/>
    <property type="molecule type" value="Genomic_DNA"/>
</dbReference>
<dbReference type="PIRSF" id="PIRSF004681">
    <property type="entry name" value="UCP004681"/>
    <property type="match status" value="1"/>
</dbReference>
<sequence>MCRVVTSEIRVKTQGEVDILDITREVNGKIEESGVMNGIVTVFMPGSTAAITTIEYEPGLMQDLPAALQRLFPREIKYEHEQMWHDGNGHSHVRAAFIGPSLTVPISGGRMMLGTWQQVVLVELDVRPRDRRVILQIIGE</sequence>
<protein>
    <submittedName>
        <fullName evidence="3">Protein belonging to Uncharacterized protein family UPF0047</fullName>
    </submittedName>
    <submittedName>
        <fullName evidence="2">YjbQ family protein</fullName>
    </submittedName>
</protein>
<accession>A0A1F2P4A9</accession>
<dbReference type="EMBL" id="LYOR01000004">
    <property type="protein sequence ID" value="OFV66060.1"/>
    <property type="molecule type" value="Genomic_DNA"/>
</dbReference>
<evidence type="ECO:0000256" key="1">
    <source>
        <dbReference type="ARBA" id="ARBA00005534"/>
    </source>
</evidence>
<gene>
    <name evidence="2" type="ORF">ENI32_07090</name>
    <name evidence="3" type="ORF">SBU_000997</name>
</gene>
<evidence type="ECO:0000313" key="4">
    <source>
        <dbReference type="Proteomes" id="UP000185779"/>
    </source>
</evidence>
<reference evidence="2" key="2">
    <citation type="journal article" date="2020" name="mSystems">
        <title>Genome- and Community-Level Interaction Insights into Carbon Utilization and Element Cycling Functions of Hydrothermarchaeota in Hydrothermal Sediment.</title>
        <authorList>
            <person name="Zhou Z."/>
            <person name="Liu Y."/>
            <person name="Xu W."/>
            <person name="Pan J."/>
            <person name="Luo Z.H."/>
            <person name="Li M."/>
        </authorList>
    </citation>
    <scope>NUCLEOTIDE SEQUENCE [LARGE SCALE GENOMIC DNA]</scope>
    <source>
        <strain evidence="2">HyVt-386</strain>
    </source>
</reference>
<comment type="caution">
    <text evidence="3">The sequence shown here is derived from an EMBL/GenBank/DDBJ whole genome shotgun (WGS) entry which is preliminary data.</text>
</comment>
<dbReference type="Gene3D" id="2.60.120.460">
    <property type="entry name" value="YjbQ-like"/>
    <property type="match status" value="1"/>
</dbReference>
<comment type="similarity">
    <text evidence="1">Belongs to the UPF0047 family.</text>
</comment>
<keyword evidence="4" id="KW-1185">Reference proteome</keyword>
<dbReference type="AlphaFoldDB" id="A0A1F2P4A9"/>
<organism evidence="3 4">
    <name type="scientific">Candidatus Syntropharchaeum butanivorans</name>
    <dbReference type="NCBI Taxonomy" id="1839936"/>
    <lineage>
        <taxon>Archaea</taxon>
        <taxon>Methanobacteriati</taxon>
        <taxon>Methanobacteriota</taxon>
        <taxon>Stenosarchaea group</taxon>
        <taxon>Methanomicrobia</taxon>
        <taxon>Methanosarcinales</taxon>
        <taxon>ANME-2 cluster</taxon>
        <taxon>Candidatus Syntropharchaeum</taxon>
    </lineage>
</organism>
<dbReference type="SUPFAM" id="SSF111038">
    <property type="entry name" value="YjbQ-like"/>
    <property type="match status" value="1"/>
</dbReference>